<proteinExistence type="predicted"/>
<accession>X0VJC6</accession>
<reference evidence="1" key="1">
    <citation type="journal article" date="2014" name="Front. Microbiol.">
        <title>High frequency of phylogenetically diverse reductive dehalogenase-homologous genes in deep subseafloor sedimentary metagenomes.</title>
        <authorList>
            <person name="Kawai M."/>
            <person name="Futagami T."/>
            <person name="Toyoda A."/>
            <person name="Takaki Y."/>
            <person name="Nishi S."/>
            <person name="Hori S."/>
            <person name="Arai W."/>
            <person name="Tsubouchi T."/>
            <person name="Morono Y."/>
            <person name="Uchiyama I."/>
            <person name="Ito T."/>
            <person name="Fujiyama A."/>
            <person name="Inagaki F."/>
            <person name="Takami H."/>
        </authorList>
    </citation>
    <scope>NUCLEOTIDE SEQUENCE</scope>
    <source>
        <strain evidence="1">Expedition CK06-06</strain>
    </source>
</reference>
<evidence type="ECO:0000313" key="1">
    <source>
        <dbReference type="EMBL" id="GAG11312.1"/>
    </source>
</evidence>
<dbReference type="EMBL" id="BARS01028683">
    <property type="protein sequence ID" value="GAG11312.1"/>
    <property type="molecule type" value="Genomic_DNA"/>
</dbReference>
<dbReference type="AlphaFoldDB" id="X0VJC6"/>
<protein>
    <submittedName>
        <fullName evidence="1">Uncharacterized protein</fullName>
    </submittedName>
</protein>
<organism evidence="1">
    <name type="scientific">marine sediment metagenome</name>
    <dbReference type="NCBI Taxonomy" id="412755"/>
    <lineage>
        <taxon>unclassified sequences</taxon>
        <taxon>metagenomes</taxon>
        <taxon>ecological metagenomes</taxon>
    </lineage>
</organism>
<sequence>MPRLVKGGKWVYGWVVIGPKGEMTIPPEAWPEFGFRAGNQVLFLPGSRRSGGFGVAAPGQMTIPLVERALGRGRIGEGGQVVLPPEANVRPGDRLLAVRGSRYALGFVAQGPIYEEALKHPELEVF</sequence>
<name>X0VJC6_9ZZZZ</name>
<gene>
    <name evidence="1" type="ORF">S01H1_44930</name>
</gene>
<comment type="caution">
    <text evidence="1">The sequence shown here is derived from an EMBL/GenBank/DDBJ whole genome shotgun (WGS) entry which is preliminary data.</text>
</comment>